<dbReference type="Proteomes" id="UP000295511">
    <property type="component" value="Unassembled WGS sequence"/>
</dbReference>
<accession>A0A4R5KB78</accession>
<comment type="caution">
    <text evidence="1">The sequence shown here is derived from an EMBL/GenBank/DDBJ whole genome shotgun (WGS) entry which is preliminary data.</text>
</comment>
<reference evidence="1 2" key="1">
    <citation type="submission" date="2019-03" db="EMBL/GenBank/DDBJ databases">
        <title>Whole genome sequence of Arthrobacter sp JH1-1.</title>
        <authorList>
            <person name="Trinh H.N."/>
        </authorList>
    </citation>
    <scope>NUCLEOTIDE SEQUENCE [LARGE SCALE GENOMIC DNA]</scope>
    <source>
        <strain evidence="1 2">JH1-1</strain>
    </source>
</reference>
<evidence type="ECO:0000313" key="2">
    <source>
        <dbReference type="Proteomes" id="UP000295511"/>
    </source>
</evidence>
<dbReference type="AlphaFoldDB" id="A0A4R5KB78"/>
<sequence>MTHEMSETARLARLRAVEEHIPEEARDRIKPLGTLAGPVSPDRPPVPVWEYMNYAAEHPGITEDHMAGIRFPLRLHDGTLMVTSISEMVPGNRPTPTFGITVADVVHLYQLMHDSGAVLWNASKLEHEEVKPASEYRTEVYAAWRAGLRHTDQE</sequence>
<keyword evidence="2" id="KW-1185">Reference proteome</keyword>
<protein>
    <submittedName>
        <fullName evidence="1">Uncharacterized protein</fullName>
    </submittedName>
</protein>
<dbReference type="OrthoDB" id="5118482at2"/>
<gene>
    <name evidence="1" type="ORF">E1809_19765</name>
</gene>
<dbReference type="RefSeq" id="WP_133205955.1">
    <property type="nucleotide sequence ID" value="NZ_SMRU01000027.1"/>
</dbReference>
<evidence type="ECO:0000313" key="1">
    <source>
        <dbReference type="EMBL" id="TDF91758.1"/>
    </source>
</evidence>
<organism evidence="1 2">
    <name type="scientific">Arthrobacter terricola</name>
    <dbReference type="NCBI Taxonomy" id="2547396"/>
    <lineage>
        <taxon>Bacteria</taxon>
        <taxon>Bacillati</taxon>
        <taxon>Actinomycetota</taxon>
        <taxon>Actinomycetes</taxon>
        <taxon>Micrococcales</taxon>
        <taxon>Micrococcaceae</taxon>
        <taxon>Arthrobacter</taxon>
    </lineage>
</organism>
<name>A0A4R5KB78_9MICC</name>
<dbReference type="EMBL" id="SMRU01000027">
    <property type="protein sequence ID" value="TDF91758.1"/>
    <property type="molecule type" value="Genomic_DNA"/>
</dbReference>
<proteinExistence type="predicted"/>